<dbReference type="PANTHER" id="PTHR46797:SF1">
    <property type="entry name" value="METHYLPHOSPHONATE SYNTHASE"/>
    <property type="match status" value="1"/>
</dbReference>
<dbReference type="SUPFAM" id="SSF47413">
    <property type="entry name" value="lambda repressor-like DNA-binding domains"/>
    <property type="match status" value="1"/>
</dbReference>
<dbReference type="PANTHER" id="PTHR46797">
    <property type="entry name" value="HTH-TYPE TRANSCRIPTIONAL REGULATOR"/>
    <property type="match status" value="1"/>
</dbReference>
<keyword evidence="4" id="KW-1185">Reference proteome</keyword>
<dbReference type="Pfam" id="PF07883">
    <property type="entry name" value="Cupin_2"/>
    <property type="match status" value="1"/>
</dbReference>
<evidence type="ECO:0000259" key="2">
    <source>
        <dbReference type="PROSITE" id="PS50943"/>
    </source>
</evidence>
<dbReference type="RefSeq" id="WP_337337183.1">
    <property type="nucleotide sequence ID" value="NZ_JBBDGL010000001.1"/>
</dbReference>
<evidence type="ECO:0000313" key="3">
    <source>
        <dbReference type="EMBL" id="MEJ1154755.1"/>
    </source>
</evidence>
<dbReference type="Pfam" id="PF01381">
    <property type="entry name" value="HTH_3"/>
    <property type="match status" value="1"/>
</dbReference>
<reference evidence="3 4" key="1">
    <citation type="submission" date="2024-02" db="EMBL/GenBank/DDBJ databases">
        <authorList>
            <person name="Saticioglu I.B."/>
        </authorList>
    </citation>
    <scope>NUCLEOTIDE SEQUENCE [LARGE SCALE GENOMIC DNA]</scope>
    <source>
        <strain evidence="3 4">Mu-86</strain>
    </source>
</reference>
<dbReference type="InterPro" id="IPR011051">
    <property type="entry name" value="RmlC_Cupin_sf"/>
</dbReference>
<dbReference type="CDD" id="cd00093">
    <property type="entry name" value="HTH_XRE"/>
    <property type="match status" value="1"/>
</dbReference>
<dbReference type="SUPFAM" id="SSF51182">
    <property type="entry name" value="RmlC-like cupins"/>
    <property type="match status" value="1"/>
</dbReference>
<dbReference type="InterPro" id="IPR010982">
    <property type="entry name" value="Lambda_DNA-bd_dom_sf"/>
</dbReference>
<name>A0ABU8LR70_9MICO</name>
<proteinExistence type="predicted"/>
<dbReference type="PROSITE" id="PS50943">
    <property type="entry name" value="HTH_CROC1"/>
    <property type="match status" value="1"/>
</dbReference>
<dbReference type="InterPro" id="IPR013096">
    <property type="entry name" value="Cupin_2"/>
</dbReference>
<dbReference type="InterPro" id="IPR001387">
    <property type="entry name" value="Cro/C1-type_HTH"/>
</dbReference>
<dbReference type="Gene3D" id="2.60.120.10">
    <property type="entry name" value="Jelly Rolls"/>
    <property type="match status" value="1"/>
</dbReference>
<sequence length="204" mass="21444">MSDTSALDGPNSSGAVDDALIGVTLGRTIRAARTEQKLSMRALASAADISQPFLSQIESGNTMPSVVTLFRIAKALGLSPSVLFPAVPEPEPILLTRREDGKHVRVAESDDGATSRVLSSGTARAATVQEYRIAGGPYIGDWFESDGEIVVYVAEGEVTVSIDGRGEWVLRAGDSLAHPGALRNRWAVLGPEPATVLLVYAVTG</sequence>
<organism evidence="3 4">
    <name type="scientific">Microbacterium marmarense</name>
    <dbReference type="NCBI Taxonomy" id="3122051"/>
    <lineage>
        <taxon>Bacteria</taxon>
        <taxon>Bacillati</taxon>
        <taxon>Actinomycetota</taxon>
        <taxon>Actinomycetes</taxon>
        <taxon>Micrococcales</taxon>
        <taxon>Microbacteriaceae</taxon>
        <taxon>Microbacterium</taxon>
    </lineage>
</organism>
<evidence type="ECO:0000313" key="4">
    <source>
        <dbReference type="Proteomes" id="UP001368654"/>
    </source>
</evidence>
<dbReference type="InterPro" id="IPR014710">
    <property type="entry name" value="RmlC-like_jellyroll"/>
</dbReference>
<evidence type="ECO:0000256" key="1">
    <source>
        <dbReference type="ARBA" id="ARBA00023125"/>
    </source>
</evidence>
<dbReference type="SMART" id="SM00530">
    <property type="entry name" value="HTH_XRE"/>
    <property type="match status" value="1"/>
</dbReference>
<dbReference type="Proteomes" id="UP001368654">
    <property type="component" value="Unassembled WGS sequence"/>
</dbReference>
<dbReference type="EMBL" id="JBBDGL010000001">
    <property type="protein sequence ID" value="MEJ1154755.1"/>
    <property type="molecule type" value="Genomic_DNA"/>
</dbReference>
<gene>
    <name evidence="3" type="ORF">WDU96_03960</name>
</gene>
<dbReference type="Gene3D" id="1.10.260.40">
    <property type="entry name" value="lambda repressor-like DNA-binding domains"/>
    <property type="match status" value="1"/>
</dbReference>
<accession>A0ABU8LR70</accession>
<protein>
    <submittedName>
        <fullName evidence="3">Helix-turn-helix domain-containing protein</fullName>
    </submittedName>
</protein>
<dbReference type="InterPro" id="IPR050807">
    <property type="entry name" value="TransReg_Diox_bact_type"/>
</dbReference>
<dbReference type="CDD" id="cd02209">
    <property type="entry name" value="cupin_XRE_C"/>
    <property type="match status" value="1"/>
</dbReference>
<feature type="domain" description="HTH cro/C1-type" evidence="2">
    <location>
        <begin position="29"/>
        <end position="83"/>
    </location>
</feature>
<comment type="caution">
    <text evidence="3">The sequence shown here is derived from an EMBL/GenBank/DDBJ whole genome shotgun (WGS) entry which is preliminary data.</text>
</comment>
<keyword evidence="1" id="KW-0238">DNA-binding</keyword>